<evidence type="ECO:0008006" key="4">
    <source>
        <dbReference type="Google" id="ProtNLM"/>
    </source>
</evidence>
<feature type="chain" id="PRO_5002496183" description="Lipoprotein" evidence="1">
    <location>
        <begin position="22"/>
        <end position="108"/>
    </location>
</feature>
<keyword evidence="1" id="KW-0732">Signal</keyword>
<gene>
    <name evidence="2" type="ORF">KY46_17895</name>
</gene>
<dbReference type="OrthoDB" id="5824326at2"/>
<dbReference type="PROSITE" id="PS51257">
    <property type="entry name" value="PROKAR_LIPOPROTEIN"/>
    <property type="match status" value="1"/>
</dbReference>
<protein>
    <recommendedName>
        <fullName evidence="4">Lipoprotein</fullName>
    </recommendedName>
</protein>
<dbReference type="AlphaFoldDB" id="A0A0F5V9L6"/>
<evidence type="ECO:0000313" key="2">
    <source>
        <dbReference type="EMBL" id="KKC98466.1"/>
    </source>
</evidence>
<keyword evidence="3" id="KW-1185">Reference proteome</keyword>
<reference evidence="2 3" key="1">
    <citation type="submission" date="2014-12" db="EMBL/GenBank/DDBJ databases">
        <title>Mercury Reductase activity and rhizosphere competence traits in the genome of root associated Photobacterium halotolerans MELD1.</title>
        <authorList>
            <person name="Mathew D.C."/>
            <person name="Huang C.-C."/>
        </authorList>
    </citation>
    <scope>NUCLEOTIDE SEQUENCE [LARGE SCALE GENOMIC DNA]</scope>
    <source>
        <strain evidence="2 3">MELD1</strain>
    </source>
</reference>
<evidence type="ECO:0000256" key="1">
    <source>
        <dbReference type="SAM" id="SignalP"/>
    </source>
</evidence>
<sequence>MRQLICLVVMILLSACMSQYEANLSRHGEWQELGAYHGEYGYQEWEKKRLGRLGAMSESDYEKYRAGYLQGRYEYCTGKKTVTTALNPGYPDECRQDSSQFGLAERGY</sequence>
<dbReference type="PATRIC" id="fig|265726.11.peg.1861"/>
<dbReference type="Proteomes" id="UP000033633">
    <property type="component" value="Unassembled WGS sequence"/>
</dbReference>
<comment type="caution">
    <text evidence="2">The sequence shown here is derived from an EMBL/GenBank/DDBJ whole genome shotgun (WGS) entry which is preliminary data.</text>
</comment>
<evidence type="ECO:0000313" key="3">
    <source>
        <dbReference type="Proteomes" id="UP000033633"/>
    </source>
</evidence>
<dbReference type="Pfam" id="PF10973">
    <property type="entry name" value="DUF2799"/>
    <property type="match status" value="1"/>
</dbReference>
<accession>A0A0F5V9L6</accession>
<dbReference type="InterPro" id="IPR021242">
    <property type="entry name" value="DUF2799"/>
</dbReference>
<name>A0A0F5V9L6_9GAMM</name>
<proteinExistence type="predicted"/>
<feature type="signal peptide" evidence="1">
    <location>
        <begin position="1"/>
        <end position="21"/>
    </location>
</feature>
<organism evidence="2 3">
    <name type="scientific">Photobacterium halotolerans</name>
    <dbReference type="NCBI Taxonomy" id="265726"/>
    <lineage>
        <taxon>Bacteria</taxon>
        <taxon>Pseudomonadati</taxon>
        <taxon>Pseudomonadota</taxon>
        <taxon>Gammaproteobacteria</taxon>
        <taxon>Vibrionales</taxon>
        <taxon>Vibrionaceae</taxon>
        <taxon>Photobacterium</taxon>
    </lineage>
</organism>
<dbReference type="EMBL" id="JWYV01000019">
    <property type="protein sequence ID" value="KKC98466.1"/>
    <property type="molecule type" value="Genomic_DNA"/>
</dbReference>
<dbReference type="RefSeq" id="WP_046221985.1">
    <property type="nucleotide sequence ID" value="NZ_JWYV01000019.1"/>
</dbReference>